<keyword evidence="4" id="KW-1185">Reference proteome</keyword>
<evidence type="ECO:0000256" key="2">
    <source>
        <dbReference type="SAM" id="Phobius"/>
    </source>
</evidence>
<accession>A0ABP7IMV3</accession>
<name>A0ABP7IMV3_9ACTN</name>
<gene>
    <name evidence="3" type="ORF">GCM10022242_24680</name>
</gene>
<feature type="transmembrane region" description="Helical" evidence="2">
    <location>
        <begin position="126"/>
        <end position="145"/>
    </location>
</feature>
<organism evidence="3 4">
    <name type="scientific">Nocardioides panacisoli</name>
    <dbReference type="NCBI Taxonomy" id="627624"/>
    <lineage>
        <taxon>Bacteria</taxon>
        <taxon>Bacillati</taxon>
        <taxon>Actinomycetota</taxon>
        <taxon>Actinomycetes</taxon>
        <taxon>Propionibacteriales</taxon>
        <taxon>Nocardioidaceae</taxon>
        <taxon>Nocardioides</taxon>
    </lineage>
</organism>
<reference evidence="4" key="1">
    <citation type="journal article" date="2019" name="Int. J. Syst. Evol. Microbiol.">
        <title>The Global Catalogue of Microorganisms (GCM) 10K type strain sequencing project: providing services to taxonomists for standard genome sequencing and annotation.</title>
        <authorList>
            <consortium name="The Broad Institute Genomics Platform"/>
            <consortium name="The Broad Institute Genome Sequencing Center for Infectious Disease"/>
            <person name="Wu L."/>
            <person name="Ma J."/>
        </authorList>
    </citation>
    <scope>NUCLEOTIDE SEQUENCE [LARGE SCALE GENOMIC DNA]</scope>
    <source>
        <strain evidence="4">JCM 16953</strain>
    </source>
</reference>
<proteinExistence type="predicted"/>
<dbReference type="EMBL" id="BAABAH010000008">
    <property type="protein sequence ID" value="GAA3822174.1"/>
    <property type="molecule type" value="Genomic_DNA"/>
</dbReference>
<comment type="caution">
    <text evidence="3">The sequence shown here is derived from an EMBL/GenBank/DDBJ whole genome shotgun (WGS) entry which is preliminary data.</text>
</comment>
<feature type="transmembrane region" description="Helical" evidence="2">
    <location>
        <begin position="261"/>
        <end position="278"/>
    </location>
</feature>
<keyword evidence="2" id="KW-0812">Transmembrane</keyword>
<sequence length="582" mass="61369">MRRLRSPVSVDLCWTLLLAVAILLPLFLGPGTWLLGDMVFVPHQPWKAAWLGLDDSLPRAVPMDALVSLATYVVSGAWLQRILLTGGLLLAGLGTGRVLARHAWYARAAGIALFVWNPWVLERLLIGQWAILLGYLLLPWVALAARRLRTDPRSAWGPAALALAASAVCSPSSGVMAVVVLAVLGLTRDRAGWWRLGVVAVVANLPWLAPTLTATSVHISTDGVFAGFAARAESGAGVLASLLTLGGIWKTSIVPDARGSAALVLLSLLLTLAALAGLRRAVRDEPGEWPRWLLLGAGALVVALVPALPGGSEALEWAAARVPGLALLRDSHRFLAPLGLVLALGAGGAATAVRERVRPGRGALWSVVGLLVVAPVLLLPSLAWGAAGELQRSSYPRSWSDVADLLDEDPGTTVVLPWAGSYRSFAWDHRRAVLDPAPRFFPGEVLIDDRIYLDDVVVPSEDPRVADVGRALGSDDPAGALQALGVRWVLVEEGTGAVAVPDGGVRYDDGGLRLVDLGAPAAGPPTRSKVLVALVTLVDTLFVLLIFNGIRSILRSGSNRRHSVSATAPPTGPGEDRGRRTD</sequence>
<feature type="transmembrane region" description="Helical" evidence="2">
    <location>
        <begin position="157"/>
        <end position="186"/>
    </location>
</feature>
<protein>
    <recommendedName>
        <fullName evidence="5">YfhO family protein</fullName>
    </recommendedName>
</protein>
<feature type="transmembrane region" description="Helical" evidence="2">
    <location>
        <begin position="365"/>
        <end position="387"/>
    </location>
</feature>
<dbReference type="RefSeq" id="WP_344775813.1">
    <property type="nucleotide sequence ID" value="NZ_BAABAH010000008.1"/>
</dbReference>
<evidence type="ECO:0000256" key="1">
    <source>
        <dbReference type="SAM" id="MobiDB-lite"/>
    </source>
</evidence>
<feature type="transmembrane region" description="Helical" evidence="2">
    <location>
        <begin position="530"/>
        <end position="550"/>
    </location>
</feature>
<feature type="transmembrane region" description="Helical" evidence="2">
    <location>
        <begin position="12"/>
        <end position="35"/>
    </location>
</feature>
<dbReference type="Proteomes" id="UP001501821">
    <property type="component" value="Unassembled WGS sequence"/>
</dbReference>
<feature type="region of interest" description="Disordered" evidence="1">
    <location>
        <begin position="558"/>
        <end position="582"/>
    </location>
</feature>
<evidence type="ECO:0008006" key="5">
    <source>
        <dbReference type="Google" id="ProtNLM"/>
    </source>
</evidence>
<feature type="transmembrane region" description="Helical" evidence="2">
    <location>
        <begin position="69"/>
        <end position="91"/>
    </location>
</feature>
<keyword evidence="2" id="KW-1133">Transmembrane helix</keyword>
<feature type="transmembrane region" description="Helical" evidence="2">
    <location>
        <begin position="192"/>
        <end position="212"/>
    </location>
</feature>
<keyword evidence="2" id="KW-0472">Membrane</keyword>
<feature type="transmembrane region" description="Helical" evidence="2">
    <location>
        <begin position="290"/>
        <end position="308"/>
    </location>
</feature>
<evidence type="ECO:0000313" key="3">
    <source>
        <dbReference type="EMBL" id="GAA3822174.1"/>
    </source>
</evidence>
<evidence type="ECO:0000313" key="4">
    <source>
        <dbReference type="Proteomes" id="UP001501821"/>
    </source>
</evidence>
<feature type="transmembrane region" description="Helical" evidence="2">
    <location>
        <begin position="334"/>
        <end position="353"/>
    </location>
</feature>